<name>A0A1H1CEQ3_9BACI</name>
<keyword evidence="1" id="KW-0694">RNA-binding</keyword>
<dbReference type="EMBL" id="FNKD01000002">
    <property type="protein sequence ID" value="SDQ62598.1"/>
    <property type="molecule type" value="Genomic_DNA"/>
</dbReference>
<dbReference type="Pfam" id="PF01479">
    <property type="entry name" value="S4"/>
    <property type="match status" value="1"/>
</dbReference>
<evidence type="ECO:0000313" key="3">
    <source>
        <dbReference type="EMBL" id="SDQ62598.1"/>
    </source>
</evidence>
<dbReference type="SUPFAM" id="SSF55174">
    <property type="entry name" value="Alpha-L RNA-binding motif"/>
    <property type="match status" value="1"/>
</dbReference>
<accession>A0A1H1CEQ3</accession>
<dbReference type="GO" id="GO:0003723">
    <property type="term" value="F:RNA binding"/>
    <property type="evidence" value="ECO:0007669"/>
    <property type="project" value="UniProtKB-KW"/>
</dbReference>
<dbReference type="InterPro" id="IPR048443">
    <property type="entry name" value="RqcP2_N"/>
</dbReference>
<evidence type="ECO:0000256" key="1">
    <source>
        <dbReference type="PROSITE-ProRule" id="PRU00182"/>
    </source>
</evidence>
<dbReference type="Pfam" id="PF21278">
    <property type="entry name" value="YlmH_1st"/>
    <property type="match status" value="1"/>
</dbReference>
<dbReference type="CDD" id="cd00165">
    <property type="entry name" value="S4"/>
    <property type="match status" value="1"/>
</dbReference>
<dbReference type="InterPro" id="IPR040591">
    <property type="entry name" value="RqcP2_RBD"/>
</dbReference>
<evidence type="ECO:0000259" key="2">
    <source>
        <dbReference type="SMART" id="SM00363"/>
    </source>
</evidence>
<dbReference type="Proteomes" id="UP000199444">
    <property type="component" value="Unassembled WGS sequence"/>
</dbReference>
<dbReference type="Gene3D" id="3.30.70.330">
    <property type="match status" value="1"/>
</dbReference>
<dbReference type="PROSITE" id="PS50889">
    <property type="entry name" value="S4"/>
    <property type="match status" value="1"/>
</dbReference>
<gene>
    <name evidence="3" type="ORF">SAMN05216231_2214</name>
</gene>
<dbReference type="InterPro" id="IPR002942">
    <property type="entry name" value="S4_RNA-bd"/>
</dbReference>
<reference evidence="3 4" key="1">
    <citation type="submission" date="2016-10" db="EMBL/GenBank/DDBJ databases">
        <authorList>
            <person name="de Groot N.N."/>
        </authorList>
    </citation>
    <scope>NUCLEOTIDE SEQUENCE [LARGE SCALE GENOMIC DNA]</scope>
    <source>
        <strain evidence="3 4">CGMCC 1.10449</strain>
    </source>
</reference>
<dbReference type="RefSeq" id="WP_092493024.1">
    <property type="nucleotide sequence ID" value="NZ_FNKD01000002.1"/>
</dbReference>
<evidence type="ECO:0000313" key="4">
    <source>
        <dbReference type="Proteomes" id="UP000199444"/>
    </source>
</evidence>
<dbReference type="InterPro" id="IPR036986">
    <property type="entry name" value="S4_RNA-bd_sf"/>
</dbReference>
<dbReference type="Gene3D" id="3.10.290.10">
    <property type="entry name" value="RNA-binding S4 domain"/>
    <property type="match status" value="1"/>
</dbReference>
<dbReference type="Gene3D" id="3.30.1370.160">
    <property type="match status" value="1"/>
</dbReference>
<keyword evidence="4" id="KW-1185">Reference proteome</keyword>
<dbReference type="STRING" id="553311.SAMN05216231_2214"/>
<proteinExistence type="predicted"/>
<sequence>MDIYQHFRKEEHPFIDNVLSWIDQVEKTFQHKVTDFLDPREQQIVAMLIGTSNEELKLYQNGGSEFAERKRAIIAPFYEEVTDESFQLILMQASYHDKFVTLTHGDVMGAFLSLGIKRKKLGDITVDNGTIQIVVADEIAAYVFANLTAIKKATIKLVEKPMTSIIKKETEWIETEQTVSALRLDAVLKAIYNISRKDASEFIAKRYVKVNFRVVDDGKFMLAEGDMLSLRGKGRSKLIRINGLTKKDKHRITTAILN</sequence>
<organism evidence="3 4">
    <name type="scientific">Virgibacillus salinus</name>
    <dbReference type="NCBI Taxonomy" id="553311"/>
    <lineage>
        <taxon>Bacteria</taxon>
        <taxon>Bacillati</taxon>
        <taxon>Bacillota</taxon>
        <taxon>Bacilli</taxon>
        <taxon>Bacillales</taxon>
        <taxon>Bacillaceae</taxon>
        <taxon>Virgibacillus</taxon>
    </lineage>
</organism>
<dbReference type="InterPro" id="IPR012677">
    <property type="entry name" value="Nucleotide-bd_a/b_plait_sf"/>
</dbReference>
<protein>
    <submittedName>
        <fullName evidence="3">RNA-binding protein YlmH, contains S4-like domain</fullName>
    </submittedName>
</protein>
<dbReference type="AlphaFoldDB" id="A0A1H1CEQ3"/>
<dbReference type="Pfam" id="PF17774">
    <property type="entry name" value="YlmH_RBD"/>
    <property type="match status" value="1"/>
</dbReference>
<dbReference type="SMART" id="SM00363">
    <property type="entry name" value="S4"/>
    <property type="match status" value="1"/>
</dbReference>
<feature type="domain" description="RNA-binding S4" evidence="2">
    <location>
        <begin position="182"/>
        <end position="244"/>
    </location>
</feature>